<accession>A0A7W9Y4N1</accession>
<protein>
    <submittedName>
        <fullName evidence="1">Uncharacterized protein</fullName>
    </submittedName>
</protein>
<comment type="caution">
    <text evidence="1">The sequence shown here is derived from an EMBL/GenBank/DDBJ whole genome shotgun (WGS) entry which is preliminary data.</text>
</comment>
<reference evidence="1 2" key="1">
    <citation type="submission" date="2020-08" db="EMBL/GenBank/DDBJ databases">
        <title>Genomic Encyclopedia of Type Strains, Phase IV (KMG-IV): sequencing the most valuable type-strain genomes for metagenomic binning, comparative biology and taxonomic classification.</title>
        <authorList>
            <person name="Goeker M."/>
        </authorList>
    </citation>
    <scope>NUCLEOTIDE SEQUENCE [LARGE SCALE GENOMIC DNA]</scope>
    <source>
        <strain evidence="1 2">DSM 100734</strain>
    </source>
</reference>
<dbReference type="AlphaFoldDB" id="A0A7W9Y4N1"/>
<proteinExistence type="predicted"/>
<dbReference type="Proteomes" id="UP000547879">
    <property type="component" value="Unassembled WGS sequence"/>
</dbReference>
<evidence type="ECO:0000313" key="2">
    <source>
        <dbReference type="Proteomes" id="UP000547879"/>
    </source>
</evidence>
<gene>
    <name evidence="1" type="ORF">HNQ72_001742</name>
</gene>
<dbReference type="EMBL" id="JACHEG010000002">
    <property type="protein sequence ID" value="MBB6161924.1"/>
    <property type="molecule type" value="Genomic_DNA"/>
</dbReference>
<name>A0A7W9Y4N1_9HYPH</name>
<dbReference type="RefSeq" id="WP_183991634.1">
    <property type="nucleotide sequence ID" value="NZ_BMHW01000001.1"/>
</dbReference>
<evidence type="ECO:0000313" key="1">
    <source>
        <dbReference type="EMBL" id="MBB6161924.1"/>
    </source>
</evidence>
<sequence length="225" mass="24714">MHRGRSPALVGILLALSIFVLWLSATQIARFVRFGALLPMAHRLESGTPTATQAVRELVPVAEGVREAGICQGIFVKSGYTILLAELETENQDTGYDSWVMAMERAEAFGRHALGCLPTNGDFWLKLARLHQATGEQPSEMLQFLNNSQLYAPAEPQVLAARYAFYGHLTEASLQLVGEIIANDVRAICSASGNDMRRFLDPPSQAVQRVINDVQPQCVIPRKPV</sequence>
<keyword evidence="2" id="KW-1185">Reference proteome</keyword>
<organism evidence="1 2">
    <name type="scientific">Rhizobium wenxiniae</name>
    <dbReference type="NCBI Taxonomy" id="1737357"/>
    <lineage>
        <taxon>Bacteria</taxon>
        <taxon>Pseudomonadati</taxon>
        <taxon>Pseudomonadota</taxon>
        <taxon>Alphaproteobacteria</taxon>
        <taxon>Hyphomicrobiales</taxon>
        <taxon>Rhizobiaceae</taxon>
        <taxon>Rhizobium/Agrobacterium group</taxon>
        <taxon>Rhizobium</taxon>
    </lineage>
</organism>